<evidence type="ECO:0000256" key="8">
    <source>
        <dbReference type="ARBA" id="ARBA00022692"/>
    </source>
</evidence>
<feature type="domain" description="HPt" evidence="17">
    <location>
        <begin position="438"/>
        <end position="536"/>
    </location>
</feature>
<proteinExistence type="predicted"/>
<dbReference type="Gene3D" id="1.10.287.130">
    <property type="match status" value="1"/>
</dbReference>
<dbReference type="PRINTS" id="PR00344">
    <property type="entry name" value="BCTRLSENSOR"/>
</dbReference>
<evidence type="ECO:0000256" key="10">
    <source>
        <dbReference type="ARBA" id="ARBA00022840"/>
    </source>
</evidence>
<dbReference type="InterPro" id="IPR011006">
    <property type="entry name" value="CheY-like_superfamily"/>
</dbReference>
<protein>
    <recommendedName>
        <fullName evidence="3">histidine kinase</fullName>
        <ecNumber evidence="3">2.7.13.3</ecNumber>
    </recommendedName>
</protein>
<evidence type="ECO:0000256" key="12">
    <source>
        <dbReference type="ARBA" id="ARBA00023136"/>
    </source>
</evidence>
<dbReference type="Proteomes" id="UP001217838">
    <property type="component" value="Unassembled WGS sequence"/>
</dbReference>
<sequence length="536" mass="56800">MSATTVALLVAVVLVLALGTSLVVVIASGRRRDAAARAEAARLAADNNALRERGEAAHETAELRARMVAHVSHELRTPMQAIMSLLALLDDHSLPLEQRQQHLNTLRGSSEDLLLLIDGLVETAQIDGKRPSPRADDFSPRATLEQLADLLGPSARKRGLELRAALAPDLPLRLRGDRLRLRQIVINLIGNSIKFTRQGHVELRASARVEDGVAQLAVAVSDTGVGIAPDALDKLFVEFARVGDLSLEGTGLGLSISKQLVEALGGRLDVDSEPGVGTTFRFEVTMPLAAQPAEAAATADTRPRVLVADDDTAGRELLVTALRRSGYAVDGVADGAAAVASALARPYVAVILDVQLPELDGPGAARQIRDVRGDVALIALTGHTEVDVLGRCKGAGIDAILIKPVKLETLRATIARVAAERSQAIDLAVIRGYVTAEDPAFVPGLIDVYLREAERDLEAMHEAAGRQDIARVAQLAHRLKGSSAGFGARLLAERCQSLYAAACADQGASDELAAVAREFARVKTALSVERTRLISS</sequence>
<dbReference type="PROSITE" id="PS50109">
    <property type="entry name" value="HIS_KIN"/>
    <property type="match status" value="1"/>
</dbReference>
<feature type="domain" description="Histidine kinase" evidence="15">
    <location>
        <begin position="70"/>
        <end position="288"/>
    </location>
</feature>
<evidence type="ECO:0000256" key="3">
    <source>
        <dbReference type="ARBA" id="ARBA00012438"/>
    </source>
</evidence>
<dbReference type="RefSeq" id="WP_271999847.1">
    <property type="nucleotide sequence ID" value="NZ_JAQNDN010000010.1"/>
</dbReference>
<keyword evidence="12" id="KW-0472">Membrane</keyword>
<dbReference type="Pfam" id="PF00512">
    <property type="entry name" value="HisKA"/>
    <property type="match status" value="1"/>
</dbReference>
<comment type="catalytic activity">
    <reaction evidence="1">
        <text>ATP + protein L-histidine = ADP + protein N-phospho-L-histidine.</text>
        <dbReference type="EC" id="2.7.13.3"/>
    </reaction>
</comment>
<dbReference type="CDD" id="cd00088">
    <property type="entry name" value="HPT"/>
    <property type="match status" value="1"/>
</dbReference>
<evidence type="ECO:0000256" key="9">
    <source>
        <dbReference type="ARBA" id="ARBA00022777"/>
    </source>
</evidence>
<dbReference type="SUPFAM" id="SSF47384">
    <property type="entry name" value="Homodimeric domain of signal transducing histidine kinase"/>
    <property type="match status" value="1"/>
</dbReference>
<keyword evidence="19" id="KW-1185">Reference proteome</keyword>
<dbReference type="EC" id="2.7.13.3" evidence="3"/>
<evidence type="ECO:0000259" key="17">
    <source>
        <dbReference type="PROSITE" id="PS50894"/>
    </source>
</evidence>
<dbReference type="Gene3D" id="1.20.120.160">
    <property type="entry name" value="HPT domain"/>
    <property type="match status" value="1"/>
</dbReference>
<dbReference type="PANTHER" id="PTHR43047">
    <property type="entry name" value="TWO-COMPONENT HISTIDINE PROTEIN KINASE"/>
    <property type="match status" value="1"/>
</dbReference>
<dbReference type="Pfam" id="PF00072">
    <property type="entry name" value="Response_reg"/>
    <property type="match status" value="1"/>
</dbReference>
<dbReference type="EMBL" id="JAQNDN010000010">
    <property type="protein sequence ID" value="MDC0670036.1"/>
    <property type="molecule type" value="Genomic_DNA"/>
</dbReference>
<comment type="subcellular location">
    <subcellularLocation>
        <location evidence="2">Cell inner membrane</location>
        <topology evidence="2">Multi-pass membrane protein</topology>
    </subcellularLocation>
</comment>
<evidence type="ECO:0000256" key="4">
    <source>
        <dbReference type="ARBA" id="ARBA00022475"/>
    </source>
</evidence>
<dbReference type="PROSITE" id="PS50894">
    <property type="entry name" value="HPT"/>
    <property type="match status" value="1"/>
</dbReference>
<keyword evidence="7" id="KW-0808">Transferase</keyword>
<dbReference type="SUPFAM" id="SSF52172">
    <property type="entry name" value="CheY-like"/>
    <property type="match status" value="1"/>
</dbReference>
<dbReference type="SUPFAM" id="SSF47226">
    <property type="entry name" value="Histidine-containing phosphotransfer domain, HPT domain"/>
    <property type="match status" value="1"/>
</dbReference>
<dbReference type="SMART" id="SM00388">
    <property type="entry name" value="HisKA"/>
    <property type="match status" value="1"/>
</dbReference>
<evidence type="ECO:0000256" key="6">
    <source>
        <dbReference type="ARBA" id="ARBA00022553"/>
    </source>
</evidence>
<feature type="domain" description="Response regulatory" evidence="16">
    <location>
        <begin position="304"/>
        <end position="418"/>
    </location>
</feature>
<keyword evidence="6 14" id="KW-0597">Phosphoprotein</keyword>
<dbReference type="InterPro" id="IPR005467">
    <property type="entry name" value="His_kinase_dom"/>
</dbReference>
<gene>
    <name evidence="18" type="ORF">POL58_19950</name>
</gene>
<evidence type="ECO:0000256" key="5">
    <source>
        <dbReference type="ARBA" id="ARBA00022519"/>
    </source>
</evidence>
<dbReference type="SMART" id="SM00387">
    <property type="entry name" value="HATPase_c"/>
    <property type="match status" value="1"/>
</dbReference>
<evidence type="ECO:0000256" key="7">
    <source>
        <dbReference type="ARBA" id="ARBA00022679"/>
    </source>
</evidence>
<feature type="modified residue" description="4-aspartylphosphate" evidence="14">
    <location>
        <position position="353"/>
    </location>
</feature>
<dbReference type="Gene3D" id="3.40.50.2300">
    <property type="match status" value="1"/>
</dbReference>
<evidence type="ECO:0000313" key="18">
    <source>
        <dbReference type="EMBL" id="MDC0670036.1"/>
    </source>
</evidence>
<evidence type="ECO:0000256" key="14">
    <source>
        <dbReference type="PROSITE-ProRule" id="PRU00169"/>
    </source>
</evidence>
<comment type="caution">
    <text evidence="18">The sequence shown here is derived from an EMBL/GenBank/DDBJ whole genome shotgun (WGS) entry which is preliminary data.</text>
</comment>
<dbReference type="Pfam" id="PF01627">
    <property type="entry name" value="Hpt"/>
    <property type="match status" value="1"/>
</dbReference>
<dbReference type="InterPro" id="IPR003661">
    <property type="entry name" value="HisK_dim/P_dom"/>
</dbReference>
<dbReference type="SMART" id="SM00448">
    <property type="entry name" value="REC"/>
    <property type="match status" value="1"/>
</dbReference>
<dbReference type="PROSITE" id="PS50110">
    <property type="entry name" value="RESPONSE_REGULATORY"/>
    <property type="match status" value="1"/>
</dbReference>
<keyword evidence="11" id="KW-1133">Transmembrane helix</keyword>
<evidence type="ECO:0000313" key="19">
    <source>
        <dbReference type="Proteomes" id="UP001217838"/>
    </source>
</evidence>
<dbReference type="Gene3D" id="3.30.565.10">
    <property type="entry name" value="Histidine kinase-like ATPase, C-terminal domain"/>
    <property type="match status" value="1"/>
</dbReference>
<dbReference type="CDD" id="cd00082">
    <property type="entry name" value="HisKA"/>
    <property type="match status" value="1"/>
</dbReference>
<evidence type="ECO:0000256" key="11">
    <source>
        <dbReference type="ARBA" id="ARBA00022989"/>
    </source>
</evidence>
<dbReference type="InterPro" id="IPR001789">
    <property type="entry name" value="Sig_transdc_resp-reg_receiver"/>
</dbReference>
<name>A0ABT5B7E6_9BACT</name>
<evidence type="ECO:0000256" key="13">
    <source>
        <dbReference type="PROSITE-ProRule" id="PRU00110"/>
    </source>
</evidence>
<evidence type="ECO:0000256" key="2">
    <source>
        <dbReference type="ARBA" id="ARBA00004429"/>
    </source>
</evidence>
<dbReference type="InterPro" id="IPR003594">
    <property type="entry name" value="HATPase_dom"/>
</dbReference>
<dbReference type="SUPFAM" id="SSF55874">
    <property type="entry name" value="ATPase domain of HSP90 chaperone/DNA topoisomerase II/histidine kinase"/>
    <property type="match status" value="1"/>
</dbReference>
<keyword evidence="10 18" id="KW-0067">ATP-binding</keyword>
<dbReference type="InterPro" id="IPR036890">
    <property type="entry name" value="HATPase_C_sf"/>
</dbReference>
<dbReference type="InterPro" id="IPR004358">
    <property type="entry name" value="Sig_transdc_His_kin-like_C"/>
</dbReference>
<keyword evidence="9" id="KW-0418">Kinase</keyword>
<dbReference type="CDD" id="cd17546">
    <property type="entry name" value="REC_hyHK_CKI1_RcsC-like"/>
    <property type="match status" value="1"/>
</dbReference>
<dbReference type="Pfam" id="PF02518">
    <property type="entry name" value="HATPase_c"/>
    <property type="match status" value="1"/>
</dbReference>
<evidence type="ECO:0000259" key="16">
    <source>
        <dbReference type="PROSITE" id="PS50110"/>
    </source>
</evidence>
<dbReference type="CDD" id="cd16922">
    <property type="entry name" value="HATPase_EvgS-ArcB-TorS-like"/>
    <property type="match status" value="1"/>
</dbReference>
<dbReference type="PANTHER" id="PTHR43047:SF72">
    <property type="entry name" value="OSMOSENSING HISTIDINE PROTEIN KINASE SLN1"/>
    <property type="match status" value="1"/>
</dbReference>
<dbReference type="InterPro" id="IPR008207">
    <property type="entry name" value="Sig_transdc_His_kin_Hpt_dom"/>
</dbReference>
<keyword evidence="4" id="KW-1003">Cell membrane</keyword>
<dbReference type="GO" id="GO:0005524">
    <property type="term" value="F:ATP binding"/>
    <property type="evidence" value="ECO:0007669"/>
    <property type="project" value="UniProtKB-KW"/>
</dbReference>
<keyword evidence="10 18" id="KW-0547">Nucleotide-binding</keyword>
<evidence type="ECO:0000259" key="15">
    <source>
        <dbReference type="PROSITE" id="PS50109"/>
    </source>
</evidence>
<dbReference type="InterPro" id="IPR036641">
    <property type="entry name" value="HPT_dom_sf"/>
</dbReference>
<accession>A0ABT5B7E6</accession>
<keyword evidence="5" id="KW-0997">Cell inner membrane</keyword>
<organism evidence="18 19">
    <name type="scientific">Nannocystis radixulma</name>
    <dbReference type="NCBI Taxonomy" id="2995305"/>
    <lineage>
        <taxon>Bacteria</taxon>
        <taxon>Pseudomonadati</taxon>
        <taxon>Myxococcota</taxon>
        <taxon>Polyangia</taxon>
        <taxon>Nannocystales</taxon>
        <taxon>Nannocystaceae</taxon>
        <taxon>Nannocystis</taxon>
    </lineage>
</organism>
<evidence type="ECO:0000256" key="1">
    <source>
        <dbReference type="ARBA" id="ARBA00000085"/>
    </source>
</evidence>
<dbReference type="InterPro" id="IPR036097">
    <property type="entry name" value="HisK_dim/P_sf"/>
</dbReference>
<feature type="modified residue" description="Phosphohistidine" evidence="13">
    <location>
        <position position="477"/>
    </location>
</feature>
<reference evidence="18 19" key="1">
    <citation type="submission" date="2022-11" db="EMBL/GenBank/DDBJ databases">
        <title>Minimal conservation of predation-associated metabolite biosynthetic gene clusters underscores biosynthetic potential of Myxococcota including descriptions for ten novel species: Archangium lansinium sp. nov., Myxococcus landrumus sp. nov., Nannocystis bai.</title>
        <authorList>
            <person name="Ahearne A."/>
            <person name="Stevens C."/>
            <person name="Dowd S."/>
        </authorList>
    </citation>
    <scope>NUCLEOTIDE SEQUENCE [LARGE SCALE GENOMIC DNA]</scope>
    <source>
        <strain evidence="18 19">NCELM</strain>
    </source>
</reference>
<keyword evidence="8" id="KW-0812">Transmembrane</keyword>